<feature type="signal peptide" evidence="6">
    <location>
        <begin position="1"/>
        <end position="17"/>
    </location>
</feature>
<organism evidence="8 9">
    <name type="scientific">Chironomus riparius</name>
    <dbReference type="NCBI Taxonomy" id="315576"/>
    <lineage>
        <taxon>Eukaryota</taxon>
        <taxon>Metazoa</taxon>
        <taxon>Ecdysozoa</taxon>
        <taxon>Arthropoda</taxon>
        <taxon>Hexapoda</taxon>
        <taxon>Insecta</taxon>
        <taxon>Pterygota</taxon>
        <taxon>Neoptera</taxon>
        <taxon>Endopterygota</taxon>
        <taxon>Diptera</taxon>
        <taxon>Nematocera</taxon>
        <taxon>Chironomoidea</taxon>
        <taxon>Chironomidae</taxon>
        <taxon>Chironominae</taxon>
        <taxon>Chironomus</taxon>
    </lineage>
</organism>
<sequence>MLLKISIILLLISSVYTDVIVQTSSGILQGFRIHSGFTTSYFAFKGIPYAEPPKGNLRFRAPVPHKGWEGIRNAAEFGSKCPSNGLMGLLSGGDEDCLFLNVYTNNVNASSPVMVWLYGGAFVLGDGGSFLYGPDDLIKEDIVIVTLNYRLAAFGFLSTGDKNAQGNYGLKDALLALKWVKKNIRNFGGDDTKITLAGESAGGVMTHHLMLSPQSEGLFHQSIMMSGNVFLPFSFQSNPMKKTEALAKSLGLKYNSTEDLMEKLRAVNFKDILKHTREIEDQDYPLGNRPYDFVITIEPEDSVDERLIIDNPEAVMLRGNFRSVPMMIGTTNKEGLISLPKTFIDHTVLQDFNTHPDYFVPLSYNLNSSNVAQIVEVANAMRDKYFQGQKLTNNMKDQFAVYNTDSMFKFTTDRALKIFSQNPNTTIYNYEFSYDGAYNMVKLFLFVKGYEGACHGDDLFYLFQPGFPVLAWPWNHASEVKKRMIRMWANFIKFGNPTPNLDDIVDIKWPKYTSSDEFYMDIGHDLIVKVHHDHLKIWHEFQKKFTGHL</sequence>
<dbReference type="PROSITE" id="PS00122">
    <property type="entry name" value="CARBOXYLESTERASE_B_1"/>
    <property type="match status" value="1"/>
</dbReference>
<keyword evidence="5" id="KW-0325">Glycoprotein</keyword>
<dbReference type="Gene3D" id="3.40.50.1820">
    <property type="entry name" value="alpha/beta hydrolase"/>
    <property type="match status" value="1"/>
</dbReference>
<evidence type="ECO:0000256" key="4">
    <source>
        <dbReference type="ARBA" id="ARBA00023157"/>
    </source>
</evidence>
<feature type="domain" description="Carboxylesterase type B" evidence="7">
    <location>
        <begin position="19"/>
        <end position="526"/>
    </location>
</feature>
<dbReference type="GO" id="GO:0052689">
    <property type="term" value="F:carboxylic ester hydrolase activity"/>
    <property type="evidence" value="ECO:0007669"/>
    <property type="project" value="UniProtKB-KW"/>
</dbReference>
<dbReference type="InterPro" id="IPR050309">
    <property type="entry name" value="Type-B_Carboxylest/Lipase"/>
</dbReference>
<evidence type="ECO:0000256" key="6">
    <source>
        <dbReference type="RuleBase" id="RU361235"/>
    </source>
</evidence>
<keyword evidence="3 6" id="KW-0378">Hydrolase</keyword>
<protein>
    <recommendedName>
        <fullName evidence="6">Carboxylic ester hydrolase</fullName>
        <ecNumber evidence="6">3.1.1.-</ecNumber>
    </recommendedName>
</protein>
<keyword evidence="6" id="KW-0732">Signal</keyword>
<feature type="chain" id="PRO_5040532085" description="Carboxylic ester hydrolase" evidence="6">
    <location>
        <begin position="18"/>
        <end position="549"/>
    </location>
</feature>
<comment type="similarity">
    <text evidence="1 6">Belongs to the type-B carboxylesterase/lipase family.</text>
</comment>
<keyword evidence="2" id="KW-0719">Serine esterase</keyword>
<evidence type="ECO:0000259" key="7">
    <source>
        <dbReference type="Pfam" id="PF00135"/>
    </source>
</evidence>
<dbReference type="InterPro" id="IPR019826">
    <property type="entry name" value="Carboxylesterase_B_AS"/>
</dbReference>
<evidence type="ECO:0000256" key="3">
    <source>
        <dbReference type="ARBA" id="ARBA00022801"/>
    </source>
</evidence>
<dbReference type="InterPro" id="IPR002018">
    <property type="entry name" value="CarbesteraseB"/>
</dbReference>
<reference evidence="8" key="2">
    <citation type="submission" date="2022-10" db="EMBL/GenBank/DDBJ databases">
        <authorList>
            <consortium name="ENA_rothamsted_submissions"/>
            <consortium name="culmorum"/>
            <person name="King R."/>
        </authorList>
    </citation>
    <scope>NUCLEOTIDE SEQUENCE</scope>
</reference>
<dbReference type="EMBL" id="OU895877">
    <property type="protein sequence ID" value="CAG9798643.1"/>
    <property type="molecule type" value="Genomic_DNA"/>
</dbReference>
<gene>
    <name evidence="8" type="ORF">CHIRRI_LOCUS1625</name>
</gene>
<dbReference type="PANTHER" id="PTHR11559">
    <property type="entry name" value="CARBOXYLESTERASE"/>
    <property type="match status" value="1"/>
</dbReference>
<dbReference type="AlphaFoldDB" id="A0A9N9RL23"/>
<dbReference type="Proteomes" id="UP001153620">
    <property type="component" value="Chromosome 1"/>
</dbReference>
<dbReference type="SUPFAM" id="SSF53474">
    <property type="entry name" value="alpha/beta-Hydrolases"/>
    <property type="match status" value="1"/>
</dbReference>
<keyword evidence="4" id="KW-1015">Disulfide bond</keyword>
<proteinExistence type="inferred from homology"/>
<dbReference type="InterPro" id="IPR029058">
    <property type="entry name" value="AB_hydrolase_fold"/>
</dbReference>
<dbReference type="Pfam" id="PF00135">
    <property type="entry name" value="COesterase"/>
    <property type="match status" value="1"/>
</dbReference>
<evidence type="ECO:0000313" key="9">
    <source>
        <dbReference type="Proteomes" id="UP001153620"/>
    </source>
</evidence>
<evidence type="ECO:0000256" key="1">
    <source>
        <dbReference type="ARBA" id="ARBA00005964"/>
    </source>
</evidence>
<evidence type="ECO:0000256" key="5">
    <source>
        <dbReference type="ARBA" id="ARBA00023180"/>
    </source>
</evidence>
<accession>A0A9N9RL23</accession>
<name>A0A9N9RL23_9DIPT</name>
<evidence type="ECO:0000313" key="8">
    <source>
        <dbReference type="EMBL" id="CAG9798643.1"/>
    </source>
</evidence>
<evidence type="ECO:0000256" key="2">
    <source>
        <dbReference type="ARBA" id="ARBA00022487"/>
    </source>
</evidence>
<keyword evidence="9" id="KW-1185">Reference proteome</keyword>
<dbReference type="OrthoDB" id="19653at2759"/>
<reference evidence="8" key="1">
    <citation type="submission" date="2022-01" db="EMBL/GenBank/DDBJ databases">
        <authorList>
            <person name="King R."/>
        </authorList>
    </citation>
    <scope>NUCLEOTIDE SEQUENCE</scope>
</reference>
<dbReference type="EC" id="3.1.1.-" evidence="6"/>